<evidence type="ECO:0000256" key="6">
    <source>
        <dbReference type="ARBA" id="ARBA00022741"/>
    </source>
</evidence>
<dbReference type="GO" id="GO:0004674">
    <property type="term" value="F:protein serine/threonine kinase activity"/>
    <property type="evidence" value="ECO:0007669"/>
    <property type="project" value="UniProtKB-KW"/>
</dbReference>
<dbReference type="STRING" id="282301.A0A267GLJ4"/>
<evidence type="ECO:0000313" key="16">
    <source>
        <dbReference type="Proteomes" id="UP000215902"/>
    </source>
</evidence>
<dbReference type="Gene3D" id="3.90.810.10">
    <property type="entry name" value="CRIB domain"/>
    <property type="match status" value="1"/>
</dbReference>
<feature type="compositionally biased region" description="Polar residues" evidence="13">
    <location>
        <begin position="132"/>
        <end position="145"/>
    </location>
</feature>
<keyword evidence="12" id="KW-0723">Serine/threonine-protein kinase</keyword>
<evidence type="ECO:0000256" key="5">
    <source>
        <dbReference type="ARBA" id="ARBA00022723"/>
    </source>
</evidence>
<evidence type="ECO:0000256" key="8">
    <source>
        <dbReference type="ARBA" id="ARBA00022842"/>
    </source>
</evidence>
<dbReference type="AlphaFoldDB" id="A0A267GLJ4"/>
<evidence type="ECO:0000256" key="1">
    <source>
        <dbReference type="ARBA" id="ARBA00001946"/>
    </source>
</evidence>
<evidence type="ECO:0000256" key="12">
    <source>
        <dbReference type="RuleBase" id="RU000304"/>
    </source>
</evidence>
<dbReference type="SMART" id="SM00220">
    <property type="entry name" value="S_TKc"/>
    <property type="match status" value="1"/>
</dbReference>
<dbReference type="InterPro" id="IPR011009">
    <property type="entry name" value="Kinase-like_dom_sf"/>
</dbReference>
<feature type="compositionally biased region" description="Acidic residues" evidence="13">
    <location>
        <begin position="104"/>
        <end position="114"/>
    </location>
</feature>
<comment type="similarity">
    <text evidence="2">Belongs to the protein kinase superfamily. STE Ser/Thr protein kinase family. STE20 subfamily.</text>
</comment>
<dbReference type="GO" id="GO:0046872">
    <property type="term" value="F:metal ion binding"/>
    <property type="evidence" value="ECO:0007669"/>
    <property type="project" value="UniProtKB-KW"/>
</dbReference>
<dbReference type="Gene3D" id="1.10.510.10">
    <property type="entry name" value="Transferase(Phosphotransferase) domain 1"/>
    <property type="match status" value="1"/>
</dbReference>
<dbReference type="InterPro" id="IPR051931">
    <property type="entry name" value="PAK3-like"/>
</dbReference>
<dbReference type="Pfam" id="PF00786">
    <property type="entry name" value="PBD"/>
    <property type="match status" value="1"/>
</dbReference>
<evidence type="ECO:0000256" key="10">
    <source>
        <dbReference type="ARBA" id="ARBA00048679"/>
    </source>
</evidence>
<feature type="compositionally biased region" description="Pro residues" evidence="13">
    <location>
        <begin position="14"/>
        <end position="26"/>
    </location>
</feature>
<dbReference type="InterPro" id="IPR000719">
    <property type="entry name" value="Prot_kinase_dom"/>
</dbReference>
<evidence type="ECO:0000256" key="2">
    <source>
        <dbReference type="ARBA" id="ARBA00008874"/>
    </source>
</evidence>
<feature type="non-terminal residue" evidence="15">
    <location>
        <position position="1"/>
    </location>
</feature>
<keyword evidence="16" id="KW-1185">Reference proteome</keyword>
<feature type="binding site" evidence="11">
    <location>
        <position position="209"/>
    </location>
    <ligand>
        <name>ATP</name>
        <dbReference type="ChEBI" id="CHEBI:30616"/>
    </ligand>
</feature>
<dbReference type="InterPro" id="IPR000095">
    <property type="entry name" value="CRIB_dom"/>
</dbReference>
<dbReference type="PROSITE" id="PS00107">
    <property type="entry name" value="PROTEIN_KINASE_ATP"/>
    <property type="match status" value="1"/>
</dbReference>
<evidence type="ECO:0000259" key="14">
    <source>
        <dbReference type="PROSITE" id="PS50011"/>
    </source>
</evidence>
<keyword evidence="8" id="KW-0460">Magnesium</keyword>
<dbReference type="PANTHER" id="PTHR45832:SF22">
    <property type="entry name" value="SERINE_THREONINE-PROTEIN KINASE SAMKA-RELATED"/>
    <property type="match status" value="1"/>
</dbReference>
<evidence type="ECO:0000256" key="7">
    <source>
        <dbReference type="ARBA" id="ARBA00022840"/>
    </source>
</evidence>
<dbReference type="OrthoDB" id="2914378at2759"/>
<dbReference type="EMBL" id="NIVC01000260">
    <property type="protein sequence ID" value="PAA86888.1"/>
    <property type="molecule type" value="Genomic_DNA"/>
</dbReference>
<dbReference type="SUPFAM" id="SSF56112">
    <property type="entry name" value="Protein kinase-like (PK-like)"/>
    <property type="match status" value="1"/>
</dbReference>
<evidence type="ECO:0000256" key="13">
    <source>
        <dbReference type="SAM" id="MobiDB-lite"/>
    </source>
</evidence>
<evidence type="ECO:0000256" key="4">
    <source>
        <dbReference type="ARBA" id="ARBA00022679"/>
    </source>
</evidence>
<comment type="cofactor">
    <cofactor evidence="1">
        <name>Mg(2+)</name>
        <dbReference type="ChEBI" id="CHEBI:18420"/>
    </cofactor>
</comment>
<dbReference type="PANTHER" id="PTHR45832">
    <property type="entry name" value="SERINE/THREONINE-PROTEIN KINASE SAMKA-RELATED-RELATED"/>
    <property type="match status" value="1"/>
</dbReference>
<dbReference type="PROSITE" id="PS00108">
    <property type="entry name" value="PROTEIN_KINASE_ST"/>
    <property type="match status" value="1"/>
</dbReference>
<evidence type="ECO:0000256" key="3">
    <source>
        <dbReference type="ARBA" id="ARBA00012513"/>
    </source>
</evidence>
<feature type="region of interest" description="Disordered" evidence="13">
    <location>
        <begin position="94"/>
        <end position="145"/>
    </location>
</feature>
<dbReference type="InterPro" id="IPR036936">
    <property type="entry name" value="CRIB_dom_sf"/>
</dbReference>
<dbReference type="Proteomes" id="UP000215902">
    <property type="component" value="Unassembled WGS sequence"/>
</dbReference>
<dbReference type="Pfam" id="PF00069">
    <property type="entry name" value="Pkinase"/>
    <property type="match status" value="1"/>
</dbReference>
<name>A0A267GLJ4_9PLAT</name>
<keyword evidence="7 11" id="KW-0067">ATP-binding</keyword>
<dbReference type="SMART" id="SM00285">
    <property type="entry name" value="PBD"/>
    <property type="match status" value="1"/>
</dbReference>
<feature type="domain" description="Protein kinase" evidence="14">
    <location>
        <begin position="180"/>
        <end position="444"/>
    </location>
</feature>
<evidence type="ECO:0000256" key="9">
    <source>
        <dbReference type="ARBA" id="ARBA00047899"/>
    </source>
</evidence>
<protein>
    <recommendedName>
        <fullName evidence="3">non-specific serine/threonine protein kinase</fullName>
        <ecNumber evidence="3">2.7.11.1</ecNumber>
    </recommendedName>
</protein>
<dbReference type="GO" id="GO:0005524">
    <property type="term" value="F:ATP binding"/>
    <property type="evidence" value="ECO:0007669"/>
    <property type="project" value="UniProtKB-UniRule"/>
</dbReference>
<evidence type="ECO:0000256" key="11">
    <source>
        <dbReference type="PROSITE-ProRule" id="PRU10141"/>
    </source>
</evidence>
<reference evidence="15 16" key="1">
    <citation type="submission" date="2017-06" db="EMBL/GenBank/DDBJ databases">
        <title>A platform for efficient transgenesis in Macrostomum lignano, a flatworm model organism for stem cell research.</title>
        <authorList>
            <person name="Berezikov E."/>
        </authorList>
    </citation>
    <scope>NUCLEOTIDE SEQUENCE [LARGE SCALE GENOMIC DNA]</scope>
    <source>
        <strain evidence="15">DV1</strain>
        <tissue evidence="15">Whole organism</tissue>
    </source>
</reference>
<dbReference type="InterPro" id="IPR008271">
    <property type="entry name" value="Ser/Thr_kinase_AS"/>
</dbReference>
<keyword evidence="4" id="KW-0808">Transferase</keyword>
<dbReference type="PROSITE" id="PS50011">
    <property type="entry name" value="PROTEIN_KINASE_DOM"/>
    <property type="match status" value="1"/>
</dbReference>
<evidence type="ECO:0000313" key="15">
    <source>
        <dbReference type="EMBL" id="PAA86888.1"/>
    </source>
</evidence>
<dbReference type="InterPro" id="IPR017441">
    <property type="entry name" value="Protein_kinase_ATP_BS"/>
</dbReference>
<sequence length="466" mass="51308">QLSRLFGSRRGSPSPRPQQQQPPPQLASPGGQSLEISSPISVERQIHIEIDPDTGEFIGLPDTWRLWLESQFSSELRLRQPTAVAEAVRFYSGCGSRPPSTVDAADEADEDAGDGGEGPAADVPVRKRSALTVDSSPSGTVGGSSQTEANLTEFFCQLEDLLLDVGAPGKAGDEFEAKYAWSQEVLGTGASGTVRLARDRVTNRPVAVKCMRLVARQQRRRDALLTELSAMQRLRHDNIVNFIRAYLNRSSSSSAELLLVMEYLDGGCLTDVAMETVMQEPIIAAVARECLQAVAYLHHNRVIHRDLKSDNVLLGTGGEVKVTDFGFCALLTTDDSYRCTRIGTPYWMAPEMVTVVERQSARCYNSKVDIWSLGVLVLEMLEGEPPYLHELPVKAIYLIQTKGKPDYKDPANMSAELTNFLDQCLSVDPEQRPTAGELLEHSFLAKACPLQWKLREHILAARRALA</sequence>
<feature type="compositionally biased region" description="Low complexity" evidence="13">
    <location>
        <begin position="1"/>
        <end position="13"/>
    </location>
</feature>
<proteinExistence type="inferred from homology"/>
<dbReference type="EC" id="2.7.11.1" evidence="3"/>
<dbReference type="FunFam" id="1.10.510.10:FF:000768">
    <property type="entry name" value="Non-specific serine/threonine protein kinase"/>
    <property type="match status" value="1"/>
</dbReference>
<comment type="catalytic activity">
    <reaction evidence="9">
        <text>L-threonyl-[protein] + ATP = O-phospho-L-threonyl-[protein] + ADP + H(+)</text>
        <dbReference type="Rhea" id="RHEA:46608"/>
        <dbReference type="Rhea" id="RHEA-COMP:11060"/>
        <dbReference type="Rhea" id="RHEA-COMP:11605"/>
        <dbReference type="ChEBI" id="CHEBI:15378"/>
        <dbReference type="ChEBI" id="CHEBI:30013"/>
        <dbReference type="ChEBI" id="CHEBI:30616"/>
        <dbReference type="ChEBI" id="CHEBI:61977"/>
        <dbReference type="ChEBI" id="CHEBI:456216"/>
        <dbReference type="EC" id="2.7.11.1"/>
    </reaction>
</comment>
<keyword evidence="5" id="KW-0479">Metal-binding</keyword>
<comment type="catalytic activity">
    <reaction evidence="10">
        <text>L-seryl-[protein] + ATP = O-phospho-L-seryl-[protein] + ADP + H(+)</text>
        <dbReference type="Rhea" id="RHEA:17989"/>
        <dbReference type="Rhea" id="RHEA-COMP:9863"/>
        <dbReference type="Rhea" id="RHEA-COMP:11604"/>
        <dbReference type="ChEBI" id="CHEBI:15378"/>
        <dbReference type="ChEBI" id="CHEBI:29999"/>
        <dbReference type="ChEBI" id="CHEBI:30616"/>
        <dbReference type="ChEBI" id="CHEBI:83421"/>
        <dbReference type="ChEBI" id="CHEBI:456216"/>
        <dbReference type="EC" id="2.7.11.1"/>
    </reaction>
</comment>
<keyword evidence="6 11" id="KW-0547">Nucleotide-binding</keyword>
<keyword evidence="12" id="KW-0418">Kinase</keyword>
<feature type="region of interest" description="Disordered" evidence="13">
    <location>
        <begin position="1"/>
        <end position="39"/>
    </location>
</feature>
<accession>A0A267GLJ4</accession>
<gene>
    <name evidence="15" type="ORF">BOX15_Mlig020693g1</name>
</gene>
<comment type="caution">
    <text evidence="15">The sequence shown here is derived from an EMBL/GenBank/DDBJ whole genome shotgun (WGS) entry which is preliminary data.</text>
</comment>
<organism evidence="15 16">
    <name type="scientific">Macrostomum lignano</name>
    <dbReference type="NCBI Taxonomy" id="282301"/>
    <lineage>
        <taxon>Eukaryota</taxon>
        <taxon>Metazoa</taxon>
        <taxon>Spiralia</taxon>
        <taxon>Lophotrochozoa</taxon>
        <taxon>Platyhelminthes</taxon>
        <taxon>Rhabditophora</taxon>
        <taxon>Macrostomorpha</taxon>
        <taxon>Macrostomida</taxon>
        <taxon>Macrostomidae</taxon>
        <taxon>Macrostomum</taxon>
    </lineage>
</organism>